<proteinExistence type="predicted"/>
<dbReference type="Proteomes" id="UP000016931">
    <property type="component" value="Unassembled WGS sequence"/>
</dbReference>
<protein>
    <submittedName>
        <fullName evidence="1">Uncharacterized protein</fullName>
    </submittedName>
</protein>
<evidence type="ECO:0000313" key="1">
    <source>
        <dbReference type="EMBL" id="EMF09943.1"/>
    </source>
</evidence>
<sequence>MVNERFNHSFSRLFPLRPLLDTSYAECYYVLILTDKTAGCAPPLLERHLQDRVRDRVRDSFIASPFVTVEQSA</sequence>
<dbReference type="RefSeq" id="XP_016758064.1">
    <property type="nucleotide sequence ID" value="XM_016906553.1"/>
</dbReference>
<accession>M3D0D9</accession>
<name>M3D0D9_SPHMS</name>
<dbReference type="GeneID" id="27903690"/>
<dbReference type="EMBL" id="KB456268">
    <property type="protein sequence ID" value="EMF09943.1"/>
    <property type="molecule type" value="Genomic_DNA"/>
</dbReference>
<organism evidence="1 2">
    <name type="scientific">Sphaerulina musiva (strain SO2202)</name>
    <name type="common">Poplar stem canker fungus</name>
    <name type="synonym">Septoria musiva</name>
    <dbReference type="NCBI Taxonomy" id="692275"/>
    <lineage>
        <taxon>Eukaryota</taxon>
        <taxon>Fungi</taxon>
        <taxon>Dikarya</taxon>
        <taxon>Ascomycota</taxon>
        <taxon>Pezizomycotina</taxon>
        <taxon>Dothideomycetes</taxon>
        <taxon>Dothideomycetidae</taxon>
        <taxon>Mycosphaerellales</taxon>
        <taxon>Mycosphaerellaceae</taxon>
        <taxon>Sphaerulina</taxon>
    </lineage>
</organism>
<reference evidence="1 2" key="1">
    <citation type="journal article" date="2012" name="PLoS Pathog.">
        <title>Diverse lifestyles and strategies of plant pathogenesis encoded in the genomes of eighteen Dothideomycetes fungi.</title>
        <authorList>
            <person name="Ohm R.A."/>
            <person name="Feau N."/>
            <person name="Henrissat B."/>
            <person name="Schoch C.L."/>
            <person name="Horwitz B.A."/>
            <person name="Barry K.W."/>
            <person name="Condon B.J."/>
            <person name="Copeland A.C."/>
            <person name="Dhillon B."/>
            <person name="Glaser F."/>
            <person name="Hesse C.N."/>
            <person name="Kosti I."/>
            <person name="LaButti K."/>
            <person name="Lindquist E.A."/>
            <person name="Lucas S."/>
            <person name="Salamov A.A."/>
            <person name="Bradshaw R.E."/>
            <person name="Ciuffetti L."/>
            <person name="Hamelin R.C."/>
            <person name="Kema G.H.J."/>
            <person name="Lawrence C."/>
            <person name="Scott J.A."/>
            <person name="Spatafora J.W."/>
            <person name="Turgeon B.G."/>
            <person name="de Wit P.J.G.M."/>
            <person name="Zhong S."/>
            <person name="Goodwin S.B."/>
            <person name="Grigoriev I.V."/>
        </authorList>
    </citation>
    <scope>NUCLEOTIDE SEQUENCE [LARGE SCALE GENOMIC DNA]</scope>
    <source>
        <strain evidence="1 2">SO2202</strain>
    </source>
</reference>
<evidence type="ECO:0000313" key="2">
    <source>
        <dbReference type="Proteomes" id="UP000016931"/>
    </source>
</evidence>
<keyword evidence="2" id="KW-1185">Reference proteome</keyword>
<dbReference type="AlphaFoldDB" id="M3D0D9"/>
<gene>
    <name evidence="1" type="ORF">SEPMUDRAFT_151033</name>
</gene>
<dbReference type="HOGENOM" id="CLU_2706401_0_0_1"/>